<comment type="subcellular location">
    <subcellularLocation>
        <location evidence="1 7">Membrane</location>
        <topology evidence="1 7">Multi-pass membrane protein</topology>
    </subcellularLocation>
</comment>
<feature type="transmembrane region" description="Helical" evidence="9">
    <location>
        <begin position="205"/>
        <end position="227"/>
    </location>
</feature>
<evidence type="ECO:0000256" key="2">
    <source>
        <dbReference type="ARBA" id="ARBA00005982"/>
    </source>
</evidence>
<name>A0AAU9XM31_9CNID</name>
<feature type="transmembrane region" description="Helical" evidence="9">
    <location>
        <begin position="552"/>
        <end position="573"/>
    </location>
</feature>
<dbReference type="InterPro" id="IPR018456">
    <property type="entry name" value="PTR2_symporter_CS"/>
</dbReference>
<proteinExistence type="inferred from homology"/>
<dbReference type="AlphaFoldDB" id="A0AAU9XM31"/>
<accession>A0AAU9XM31</accession>
<keyword evidence="11" id="KW-1185">Reference proteome</keyword>
<evidence type="ECO:0000313" key="11">
    <source>
        <dbReference type="Proteomes" id="UP001159428"/>
    </source>
</evidence>
<evidence type="ECO:0008006" key="12">
    <source>
        <dbReference type="Google" id="ProtNLM"/>
    </source>
</evidence>
<evidence type="ECO:0000256" key="9">
    <source>
        <dbReference type="SAM" id="Phobius"/>
    </source>
</evidence>
<feature type="transmembrane region" description="Helical" evidence="9">
    <location>
        <begin position="166"/>
        <end position="184"/>
    </location>
</feature>
<dbReference type="InterPro" id="IPR000109">
    <property type="entry name" value="POT_fam"/>
</dbReference>
<dbReference type="PROSITE" id="PS01023">
    <property type="entry name" value="PTR2_2"/>
    <property type="match status" value="1"/>
</dbReference>
<keyword evidence="4" id="KW-0653">Protein transport</keyword>
<protein>
    <recommendedName>
        <fullName evidence="12">Solute carrier family 15 member 4</fullName>
    </recommendedName>
</protein>
<evidence type="ECO:0000256" key="7">
    <source>
        <dbReference type="RuleBase" id="RU003755"/>
    </source>
</evidence>
<evidence type="ECO:0000256" key="6">
    <source>
        <dbReference type="ARBA" id="ARBA00023136"/>
    </source>
</evidence>
<keyword evidence="4" id="KW-0571">Peptide transport</keyword>
<feature type="transmembrane region" description="Helical" evidence="9">
    <location>
        <begin position="134"/>
        <end position="154"/>
    </location>
</feature>
<comment type="caution">
    <text evidence="10">The sequence shown here is derived from an EMBL/GenBank/DDBJ whole genome shotgun (WGS) entry which is preliminary data.</text>
</comment>
<gene>
    <name evidence="10" type="ORF">PMEA_00025323</name>
</gene>
<evidence type="ECO:0000313" key="10">
    <source>
        <dbReference type="EMBL" id="CAH3151665.1"/>
    </source>
</evidence>
<dbReference type="SUPFAM" id="SSF103473">
    <property type="entry name" value="MFS general substrate transporter"/>
    <property type="match status" value="1"/>
</dbReference>
<dbReference type="GO" id="GO:0006857">
    <property type="term" value="P:oligopeptide transport"/>
    <property type="evidence" value="ECO:0007669"/>
    <property type="project" value="InterPro"/>
</dbReference>
<dbReference type="GO" id="GO:0022857">
    <property type="term" value="F:transmembrane transporter activity"/>
    <property type="evidence" value="ECO:0007669"/>
    <property type="project" value="InterPro"/>
</dbReference>
<feature type="transmembrane region" description="Helical" evidence="9">
    <location>
        <begin position="504"/>
        <end position="524"/>
    </location>
</feature>
<dbReference type="GO" id="GO:0016020">
    <property type="term" value="C:membrane"/>
    <property type="evidence" value="ECO:0007669"/>
    <property type="project" value="UniProtKB-SubCell"/>
</dbReference>
<dbReference type="InterPro" id="IPR036259">
    <property type="entry name" value="MFS_trans_sf"/>
</dbReference>
<evidence type="ECO:0000256" key="4">
    <source>
        <dbReference type="ARBA" id="ARBA00022856"/>
    </source>
</evidence>
<feature type="transmembrane region" description="Helical" evidence="9">
    <location>
        <begin position="333"/>
        <end position="353"/>
    </location>
</feature>
<dbReference type="Proteomes" id="UP001159428">
    <property type="component" value="Unassembled WGS sequence"/>
</dbReference>
<feature type="transmembrane region" description="Helical" evidence="9">
    <location>
        <begin position="378"/>
        <end position="398"/>
    </location>
</feature>
<evidence type="ECO:0000256" key="5">
    <source>
        <dbReference type="ARBA" id="ARBA00022989"/>
    </source>
</evidence>
<feature type="transmembrane region" description="Helical" evidence="9">
    <location>
        <begin position="102"/>
        <end position="122"/>
    </location>
</feature>
<keyword evidence="3 7" id="KW-0812">Transmembrane</keyword>
<organism evidence="10 11">
    <name type="scientific">Pocillopora meandrina</name>
    <dbReference type="NCBI Taxonomy" id="46732"/>
    <lineage>
        <taxon>Eukaryota</taxon>
        <taxon>Metazoa</taxon>
        <taxon>Cnidaria</taxon>
        <taxon>Anthozoa</taxon>
        <taxon>Hexacorallia</taxon>
        <taxon>Scleractinia</taxon>
        <taxon>Astrocoeniina</taxon>
        <taxon>Pocilloporidae</taxon>
        <taxon>Pocillopora</taxon>
    </lineage>
</organism>
<sequence>MSLRTFPPEMSSTPGIDEKTPLMRSISTSSDVLNRSMGSHLQHPTEALQRPQPTQIQTQSSFFPLACVLTTVVLERVTYYGILANLLIFLMNDSEFSPSASVGLVFVFTGMAWMMSTVGGIVGDSYSGRYNAVWGSLLIYIVGVCAILGSTYFSRGSKNCLLDCKILVVFALIVVSIGEGVYKANVTAFGGDQLRGQDDNRYRKFFNWFYWCINLGSFTGFSGIAYVEQVFNFGIGFICLFGCIALAAVVFCICRTRYISYPPTGHILMKMCNIIKEAKRIKKEESTRARNSESAHYYPDMEEYMPRKSWLDRAMMKYGGSFLDTDVEEVKTILKIMVIFAILIPYWVIYFQMNSTFLLQGLHMKIALQEDKDSHSDLAVIPPASLSLADVLFVLILIPLMDKIIYPWLDRKGWKLSVFNRISIGMFFAVASMIVAGGVETARLKVQDSHHCENQTIDDRNYTACLEIYYQIPQYALIGISEVFASVGALEFAYKEAPKSAQSFVMGMFFFSQSLGSLLGGGLYELCSLGKDSWTPSFTQNSKKALQGQLNYYFFLLAGLQLVTLIVFFTVTVKYKLIQFNQKRTIPVIRTAKAERQSYLST</sequence>
<evidence type="ECO:0000256" key="1">
    <source>
        <dbReference type="ARBA" id="ARBA00004141"/>
    </source>
</evidence>
<dbReference type="Gene3D" id="1.20.1250.20">
    <property type="entry name" value="MFS general substrate transporter like domains"/>
    <property type="match status" value="1"/>
</dbReference>
<dbReference type="Pfam" id="PF00854">
    <property type="entry name" value="PTR2"/>
    <property type="match status" value="1"/>
</dbReference>
<keyword evidence="6 9" id="KW-0472">Membrane</keyword>
<evidence type="ECO:0000256" key="8">
    <source>
        <dbReference type="SAM" id="MobiDB-lite"/>
    </source>
</evidence>
<feature type="transmembrane region" description="Helical" evidence="9">
    <location>
        <begin position="233"/>
        <end position="254"/>
    </location>
</feature>
<keyword evidence="5 9" id="KW-1133">Transmembrane helix</keyword>
<feature type="transmembrane region" description="Helical" evidence="9">
    <location>
        <begin position="472"/>
        <end position="492"/>
    </location>
</feature>
<feature type="transmembrane region" description="Helical" evidence="9">
    <location>
        <begin position="418"/>
        <end position="439"/>
    </location>
</feature>
<feature type="region of interest" description="Disordered" evidence="8">
    <location>
        <begin position="1"/>
        <end position="21"/>
    </location>
</feature>
<comment type="similarity">
    <text evidence="2 7">Belongs to the major facilitator superfamily. Proton-dependent oligopeptide transporter (POT/PTR) (TC 2.A.17) family.</text>
</comment>
<reference evidence="10 11" key="1">
    <citation type="submission" date="2022-05" db="EMBL/GenBank/DDBJ databases">
        <authorList>
            <consortium name="Genoscope - CEA"/>
            <person name="William W."/>
        </authorList>
    </citation>
    <scope>NUCLEOTIDE SEQUENCE [LARGE SCALE GENOMIC DNA]</scope>
</reference>
<evidence type="ECO:0000256" key="3">
    <source>
        <dbReference type="ARBA" id="ARBA00022692"/>
    </source>
</evidence>
<dbReference type="EMBL" id="CALNXJ010000049">
    <property type="protein sequence ID" value="CAH3151665.1"/>
    <property type="molecule type" value="Genomic_DNA"/>
</dbReference>
<keyword evidence="7" id="KW-0813">Transport</keyword>
<dbReference type="PANTHER" id="PTHR11654">
    <property type="entry name" value="OLIGOPEPTIDE TRANSPORTER-RELATED"/>
    <property type="match status" value="1"/>
</dbReference>